<dbReference type="GO" id="GO:0005886">
    <property type="term" value="C:plasma membrane"/>
    <property type="evidence" value="ECO:0007669"/>
    <property type="project" value="UniProtKB-SubCell"/>
</dbReference>
<comment type="subcellular location">
    <subcellularLocation>
        <location evidence="1">Cell membrane</location>
        <topology evidence="1">Multi-pass membrane protein</topology>
    </subcellularLocation>
</comment>
<keyword evidence="6" id="KW-0769">Symport</keyword>
<keyword evidence="11" id="KW-0739">Sodium transport</keyword>
<dbReference type="CDD" id="cd10322">
    <property type="entry name" value="SLC5sbd"/>
    <property type="match status" value="1"/>
</dbReference>
<reference evidence="15" key="1">
    <citation type="journal article" date="2022" name="Cell Host Microbe">
        <title>Colonization of the live biotherapeutic product VE303 and modulation of the microbiota and metabolites in healthy volunteers.</title>
        <authorList>
            <person name="Dsouza M."/>
            <person name="Menon R."/>
            <person name="Crossette E."/>
            <person name="Bhattarai S.K."/>
            <person name="Schneider J."/>
            <person name="Kim Y.G."/>
            <person name="Reddy S."/>
            <person name="Caballero S."/>
            <person name="Felix C."/>
            <person name="Cornacchione L."/>
            <person name="Hendrickson J."/>
            <person name="Watson A.R."/>
            <person name="Minot S.S."/>
            <person name="Greenfield N."/>
            <person name="Schopf L."/>
            <person name="Szabady R."/>
            <person name="Patarroyo J."/>
            <person name="Smith W."/>
            <person name="Harrison P."/>
            <person name="Kuijper E.J."/>
            <person name="Kelly C.P."/>
            <person name="Olle B."/>
            <person name="Bobilev D."/>
            <person name="Silber J.L."/>
            <person name="Bucci V."/>
            <person name="Roberts B."/>
            <person name="Faith J."/>
            <person name="Norman J.M."/>
        </authorList>
    </citation>
    <scope>NUCLEOTIDE SEQUENCE</scope>
    <source>
        <strain evidence="15">VE303-04</strain>
    </source>
</reference>
<dbReference type="Proteomes" id="UP001203136">
    <property type="component" value="Unassembled WGS sequence"/>
</dbReference>
<evidence type="ECO:0000256" key="4">
    <source>
        <dbReference type="ARBA" id="ARBA00022475"/>
    </source>
</evidence>
<proteinExistence type="inferred from homology"/>
<evidence type="ECO:0000313" key="16">
    <source>
        <dbReference type="Proteomes" id="UP001203136"/>
    </source>
</evidence>
<feature type="transmembrane region" description="Helical" evidence="14">
    <location>
        <begin position="427"/>
        <end position="444"/>
    </location>
</feature>
<gene>
    <name evidence="15" type="ORF">K5I21_16680</name>
</gene>
<dbReference type="PANTHER" id="PTHR48086:SF3">
    <property type="entry name" value="SODIUM_PROLINE SYMPORTER"/>
    <property type="match status" value="1"/>
</dbReference>
<evidence type="ECO:0000256" key="12">
    <source>
        <dbReference type="ARBA" id="ARBA00033708"/>
    </source>
</evidence>
<keyword evidence="7 14" id="KW-1133">Transmembrane helix</keyword>
<evidence type="ECO:0000256" key="3">
    <source>
        <dbReference type="ARBA" id="ARBA00022448"/>
    </source>
</evidence>
<comment type="catalytic activity">
    <reaction evidence="12">
        <text>L-proline(in) + Na(+)(in) = L-proline(out) + Na(+)(out)</text>
        <dbReference type="Rhea" id="RHEA:28967"/>
        <dbReference type="ChEBI" id="CHEBI:29101"/>
        <dbReference type="ChEBI" id="CHEBI:60039"/>
    </reaction>
</comment>
<dbReference type="Gene3D" id="1.20.1730.10">
    <property type="entry name" value="Sodium/glucose cotransporter"/>
    <property type="match status" value="1"/>
</dbReference>
<evidence type="ECO:0000256" key="6">
    <source>
        <dbReference type="ARBA" id="ARBA00022847"/>
    </source>
</evidence>
<dbReference type="AlphaFoldDB" id="A0AAW5F6I6"/>
<sequence length="491" mass="52710">MSMGTIFWILTVIICGVFLIISIKVKDQANESFSQYAIGGSSFPMILIFFTQFATIMGAGNFIGHAGSGYEQGIGWLAFILGEQGSKIIFALVFAGLAGHFTYNTMPEMIDDLIVRDKFTRALCGILGACIMIAWVGGQGKAFGELFQVFTNANPIPIIFLFSVIFIVYTVMGGVYSVVWTDLFQGIICLVFGTVFYLFAFSKVDFSLAVLGSRLAEVGKGELWSFANVDLMGSVNKFLTGLIGVLVAQTYWQRCYACKNAKTARNGLLYSGIICVVMTMMTALVGLIIMTMNQNLSSGNAMPWFMMHCTPPLIAAGIFTLILCAGMSSADSCLNSAAVLVVNDLVRPFSRSSDRDLVKDAKIATVIIGVASSLAAIYASSVISLFAKAYSMAGAGMAPLLCIGLVWKERKGEKTEMSRCNSRITPWGARAGIVTGAVLSQLSFLGNNAVLIGLAASSVVIVAVSLLTKNVPVEPVFRSEGDEHPIPKMEK</sequence>
<keyword evidence="5 14" id="KW-0812">Transmembrane</keyword>
<dbReference type="GO" id="GO:0006814">
    <property type="term" value="P:sodium ion transport"/>
    <property type="evidence" value="ECO:0007669"/>
    <property type="project" value="UniProtKB-KW"/>
</dbReference>
<feature type="transmembrane region" description="Helical" evidence="14">
    <location>
        <begin position="187"/>
        <end position="211"/>
    </location>
</feature>
<evidence type="ECO:0000256" key="10">
    <source>
        <dbReference type="ARBA" id="ARBA00023136"/>
    </source>
</evidence>
<comment type="similarity">
    <text evidence="2 13">Belongs to the sodium:solute symporter (SSF) (TC 2.A.21) family.</text>
</comment>
<feature type="transmembrane region" description="Helical" evidence="14">
    <location>
        <begin position="389"/>
        <end position="407"/>
    </location>
</feature>
<evidence type="ECO:0000256" key="9">
    <source>
        <dbReference type="ARBA" id="ARBA00023065"/>
    </source>
</evidence>
<protein>
    <submittedName>
        <fullName evidence="15">Sodium:solute symporter family protein</fullName>
    </submittedName>
</protein>
<feature type="transmembrane region" description="Helical" evidence="14">
    <location>
        <begin position="450"/>
        <end position="468"/>
    </location>
</feature>
<dbReference type="EMBL" id="JAINVB010000001">
    <property type="protein sequence ID" value="MCK0087479.1"/>
    <property type="molecule type" value="Genomic_DNA"/>
</dbReference>
<feature type="transmembrane region" description="Helical" evidence="14">
    <location>
        <begin position="6"/>
        <end position="25"/>
    </location>
</feature>
<comment type="caution">
    <text evidence="15">The sequence shown here is derived from an EMBL/GenBank/DDBJ whole genome shotgun (WGS) entry which is preliminary data.</text>
</comment>
<accession>A0AAW5F6I6</accession>
<evidence type="ECO:0000256" key="7">
    <source>
        <dbReference type="ARBA" id="ARBA00022989"/>
    </source>
</evidence>
<dbReference type="InterPro" id="IPR001734">
    <property type="entry name" value="Na/solute_symporter"/>
</dbReference>
<evidence type="ECO:0000256" key="8">
    <source>
        <dbReference type="ARBA" id="ARBA00023053"/>
    </source>
</evidence>
<evidence type="ECO:0000256" key="11">
    <source>
        <dbReference type="ARBA" id="ARBA00023201"/>
    </source>
</evidence>
<dbReference type="InterPro" id="IPR038377">
    <property type="entry name" value="Na/Glc_symporter_sf"/>
</dbReference>
<dbReference type="PANTHER" id="PTHR48086">
    <property type="entry name" value="SODIUM/PROLINE SYMPORTER-RELATED"/>
    <property type="match status" value="1"/>
</dbReference>
<feature type="transmembrane region" description="Helical" evidence="14">
    <location>
        <begin position="158"/>
        <end position="180"/>
    </location>
</feature>
<feature type="transmembrane region" description="Helical" evidence="14">
    <location>
        <begin position="363"/>
        <end position="383"/>
    </location>
</feature>
<feature type="transmembrane region" description="Helical" evidence="14">
    <location>
        <begin position="268"/>
        <end position="293"/>
    </location>
</feature>
<name>A0AAW5F6I6_CLOSY</name>
<dbReference type="Pfam" id="PF00474">
    <property type="entry name" value="SSF"/>
    <property type="match status" value="1"/>
</dbReference>
<keyword evidence="10 14" id="KW-0472">Membrane</keyword>
<feature type="transmembrane region" description="Helical" evidence="14">
    <location>
        <begin position="231"/>
        <end position="248"/>
    </location>
</feature>
<keyword evidence="4" id="KW-1003">Cell membrane</keyword>
<keyword evidence="9" id="KW-0406">Ion transport</keyword>
<evidence type="ECO:0000256" key="2">
    <source>
        <dbReference type="ARBA" id="ARBA00006434"/>
    </source>
</evidence>
<keyword evidence="8" id="KW-0915">Sodium</keyword>
<dbReference type="RefSeq" id="WP_044911342.1">
    <property type="nucleotide sequence ID" value="NZ_JAAISL010000016.1"/>
</dbReference>
<organism evidence="15 16">
    <name type="scientific">Clostridium symbiosum</name>
    <name type="common">Bacteroides symbiosus</name>
    <dbReference type="NCBI Taxonomy" id="1512"/>
    <lineage>
        <taxon>Bacteria</taxon>
        <taxon>Bacillati</taxon>
        <taxon>Bacillota</taxon>
        <taxon>Clostridia</taxon>
        <taxon>Lachnospirales</taxon>
        <taxon>Lachnospiraceae</taxon>
        <taxon>Otoolea</taxon>
    </lineage>
</organism>
<feature type="transmembrane region" description="Helical" evidence="14">
    <location>
        <begin position="313"/>
        <end position="342"/>
    </location>
</feature>
<keyword evidence="3" id="KW-0813">Transport</keyword>
<evidence type="ECO:0000256" key="14">
    <source>
        <dbReference type="SAM" id="Phobius"/>
    </source>
</evidence>
<evidence type="ECO:0000256" key="1">
    <source>
        <dbReference type="ARBA" id="ARBA00004651"/>
    </source>
</evidence>
<evidence type="ECO:0000313" key="15">
    <source>
        <dbReference type="EMBL" id="MCK0087479.1"/>
    </source>
</evidence>
<dbReference type="InterPro" id="IPR050277">
    <property type="entry name" value="Sodium:Solute_Symporter"/>
</dbReference>
<dbReference type="GO" id="GO:0015293">
    <property type="term" value="F:symporter activity"/>
    <property type="evidence" value="ECO:0007669"/>
    <property type="project" value="UniProtKB-KW"/>
</dbReference>
<feature type="transmembrane region" description="Helical" evidence="14">
    <location>
        <begin position="119"/>
        <end position="138"/>
    </location>
</feature>
<evidence type="ECO:0000256" key="5">
    <source>
        <dbReference type="ARBA" id="ARBA00022692"/>
    </source>
</evidence>
<dbReference type="PROSITE" id="PS50283">
    <property type="entry name" value="NA_SOLUT_SYMP_3"/>
    <property type="match status" value="1"/>
</dbReference>
<evidence type="ECO:0000256" key="13">
    <source>
        <dbReference type="RuleBase" id="RU362091"/>
    </source>
</evidence>
<feature type="transmembrane region" description="Helical" evidence="14">
    <location>
        <begin position="76"/>
        <end position="98"/>
    </location>
</feature>